<sequence length="482" mass="55005">MAHGSSADVSSLGGFPPWLRLWRPRLKLLEMQAALCKLIELVMISSRVEGRALCCWKGKMLGGHNTYGMARKALKGQDNFWRGWMLKNKRCLEGKRVQFKHRLVPLSICLSLHSRAVTEFTYKFQTLTDKFKLFLVLNIIIIIIIIIILEIAIGFGGRWRRRIESNALTRWFYTEAIAMAKTNPQKIALHSNRAACFLKLHDFKKAAEECTSVLELDHKHSGALMLRAQTLVTLKEYHSALFDVSRLLELNPSSEVYQNLQARLKTQLSLAPIPESEEEFEEQEDEEPEVIIEEENEREEMGDKYSSISNIMTEQKDELGKGIVITECAAHEADPKFSMKQGGNQNYESKKFIADAIAHKAPSRESNEEHSKGWQTIPKPKGHSALDYARWDSVEDDSSDDDGDSEEEESLPQYRFRVRTIGVRPLDPEFYMEPLPFEAAKRPVVIASLKPKGPLVLLRRPLGSGKREHIGSVDYDAHLEER</sequence>
<dbReference type="SUPFAM" id="SSF48452">
    <property type="entry name" value="TPR-like"/>
    <property type="match status" value="1"/>
</dbReference>
<feature type="transmembrane region" description="Helical" evidence="2">
    <location>
        <begin position="133"/>
        <end position="155"/>
    </location>
</feature>
<dbReference type="Proteomes" id="UP001374535">
    <property type="component" value="Chromosome 8"/>
</dbReference>
<keyword evidence="2" id="KW-0812">Transmembrane</keyword>
<reference evidence="3 4" key="1">
    <citation type="journal article" date="2023" name="Life. Sci Alliance">
        <title>Evolutionary insights into 3D genome organization and epigenetic landscape of Vigna mungo.</title>
        <authorList>
            <person name="Junaid A."/>
            <person name="Singh B."/>
            <person name="Bhatia S."/>
        </authorList>
    </citation>
    <scope>NUCLEOTIDE SEQUENCE [LARGE SCALE GENOMIC DNA]</scope>
    <source>
        <strain evidence="3">Urdbean</strain>
    </source>
</reference>
<keyword evidence="2" id="KW-0472">Membrane</keyword>
<evidence type="ECO:0000313" key="4">
    <source>
        <dbReference type="Proteomes" id="UP001374535"/>
    </source>
</evidence>
<feature type="compositionally biased region" description="Basic and acidic residues" evidence="1">
    <location>
        <begin position="362"/>
        <end position="372"/>
    </location>
</feature>
<accession>A0AAQ3N021</accession>
<gene>
    <name evidence="3" type="ORF">V8G54_026136</name>
</gene>
<dbReference type="InterPro" id="IPR011990">
    <property type="entry name" value="TPR-like_helical_dom_sf"/>
</dbReference>
<dbReference type="InterPro" id="IPR019734">
    <property type="entry name" value="TPR_rpt"/>
</dbReference>
<dbReference type="PANTHER" id="PTHR47541">
    <property type="entry name" value="TETRATRICOPEPTIDE REPEAT (TPR)-LIKE SUPERFAMILY PROTEIN"/>
    <property type="match status" value="1"/>
</dbReference>
<protein>
    <submittedName>
        <fullName evidence="3">Uncharacterized protein</fullName>
    </submittedName>
</protein>
<feature type="region of interest" description="Disordered" evidence="1">
    <location>
        <begin position="359"/>
        <end position="413"/>
    </location>
</feature>
<proteinExistence type="predicted"/>
<keyword evidence="2" id="KW-1133">Transmembrane helix</keyword>
<dbReference type="EMBL" id="CP144693">
    <property type="protein sequence ID" value="WVZ00067.1"/>
    <property type="molecule type" value="Genomic_DNA"/>
</dbReference>
<feature type="compositionally biased region" description="Acidic residues" evidence="1">
    <location>
        <begin position="394"/>
        <end position="410"/>
    </location>
</feature>
<evidence type="ECO:0000313" key="3">
    <source>
        <dbReference type="EMBL" id="WVZ00067.1"/>
    </source>
</evidence>
<name>A0AAQ3N021_VIGMU</name>
<evidence type="ECO:0000256" key="2">
    <source>
        <dbReference type="SAM" id="Phobius"/>
    </source>
</evidence>
<dbReference type="PANTHER" id="PTHR47541:SF1">
    <property type="entry name" value="TETRATRICOPEPTIDE REPEAT (TPR)-LIKE SUPERFAMILY PROTEIN"/>
    <property type="match status" value="1"/>
</dbReference>
<keyword evidence="4" id="KW-1185">Reference proteome</keyword>
<dbReference type="Gene3D" id="1.25.40.10">
    <property type="entry name" value="Tetratricopeptide repeat domain"/>
    <property type="match status" value="1"/>
</dbReference>
<organism evidence="3 4">
    <name type="scientific">Vigna mungo</name>
    <name type="common">Black gram</name>
    <name type="synonym">Phaseolus mungo</name>
    <dbReference type="NCBI Taxonomy" id="3915"/>
    <lineage>
        <taxon>Eukaryota</taxon>
        <taxon>Viridiplantae</taxon>
        <taxon>Streptophyta</taxon>
        <taxon>Embryophyta</taxon>
        <taxon>Tracheophyta</taxon>
        <taxon>Spermatophyta</taxon>
        <taxon>Magnoliopsida</taxon>
        <taxon>eudicotyledons</taxon>
        <taxon>Gunneridae</taxon>
        <taxon>Pentapetalae</taxon>
        <taxon>rosids</taxon>
        <taxon>fabids</taxon>
        <taxon>Fabales</taxon>
        <taxon>Fabaceae</taxon>
        <taxon>Papilionoideae</taxon>
        <taxon>50 kb inversion clade</taxon>
        <taxon>NPAAA clade</taxon>
        <taxon>indigoferoid/millettioid clade</taxon>
        <taxon>Phaseoleae</taxon>
        <taxon>Vigna</taxon>
    </lineage>
</organism>
<dbReference type="SMART" id="SM00028">
    <property type="entry name" value="TPR"/>
    <property type="match status" value="2"/>
</dbReference>
<dbReference type="AlphaFoldDB" id="A0AAQ3N021"/>
<evidence type="ECO:0000256" key="1">
    <source>
        <dbReference type="SAM" id="MobiDB-lite"/>
    </source>
</evidence>